<feature type="compositionally biased region" description="Acidic residues" evidence="1">
    <location>
        <begin position="218"/>
        <end position="240"/>
    </location>
</feature>
<dbReference type="GO" id="GO:0005634">
    <property type="term" value="C:nucleus"/>
    <property type="evidence" value="ECO:0007669"/>
    <property type="project" value="TreeGrafter"/>
</dbReference>
<dbReference type="OrthoDB" id="206969at2759"/>
<organism evidence="2 3">
    <name type="scientific">Nannochloropsis salina CCMP1776</name>
    <dbReference type="NCBI Taxonomy" id="1027361"/>
    <lineage>
        <taxon>Eukaryota</taxon>
        <taxon>Sar</taxon>
        <taxon>Stramenopiles</taxon>
        <taxon>Ochrophyta</taxon>
        <taxon>Eustigmatophyceae</taxon>
        <taxon>Eustigmatales</taxon>
        <taxon>Monodopsidaceae</taxon>
        <taxon>Microchloropsis</taxon>
        <taxon>Microchloropsis salina</taxon>
    </lineage>
</organism>
<sequence length="507" mass="54389">MSLLGVDYGSDSDEDRPFAPPAPRPDPPVSPATTLSVSGTTAGNAPGSDSISIADSGQGEKHRRKKRKVKVAVSILPSHIQAALMRAAPLRRSTGQKEGPVTGISDDEDDENDYVDEVERKELDEEELERRRRIREQVAESKAVAKRQAAGATGLFALLPKPKVEKAMEKALKKSGDSAAEKKKEKGTNMEADAVAGMGAASDRKEEEGDQGASSESDGAEEEKEEEEEEEEEEEKEEEGLGLLHSSLMAGATVAALPRISISQGMRGLAIPAPTAPAAAVGAEIRQPSTSLSVAASSELPASGSTGTMGHGAATSGLGESVGSREPQAYASHGGPWQGQENERAMRAHQAEWEAYYAAEASQQPQLHMSPGSCLQPHAQEDDFEVPLSEQGSRRQKQRLQRELAAGNLSAVSKLGGQVVEVARREESWDPYRYGPPKKKEKVSIAATFYDTKTGETVTTTEASRTHKRRHQINTLAMQAAEREADLLEGKARSMQSKAQTQGKYGW</sequence>
<feature type="region of interest" description="Disordered" evidence="1">
    <location>
        <begin position="292"/>
        <end position="341"/>
    </location>
</feature>
<evidence type="ECO:0000313" key="2">
    <source>
        <dbReference type="EMBL" id="TFJ84079.1"/>
    </source>
</evidence>
<feature type="region of interest" description="Disordered" evidence="1">
    <location>
        <begin position="86"/>
        <end position="247"/>
    </location>
</feature>
<dbReference type="Proteomes" id="UP000355283">
    <property type="component" value="Unassembled WGS sequence"/>
</dbReference>
<dbReference type="InterPro" id="IPR018800">
    <property type="entry name" value="PRCC"/>
</dbReference>
<protein>
    <submittedName>
        <fullName evidence="2">Uncharacterized protein</fullName>
    </submittedName>
</protein>
<feature type="compositionally biased region" description="Polar residues" evidence="1">
    <location>
        <begin position="31"/>
        <end position="55"/>
    </location>
</feature>
<feature type="compositionally biased region" description="Basic residues" evidence="1">
    <location>
        <begin position="61"/>
        <end position="70"/>
    </location>
</feature>
<dbReference type="AlphaFoldDB" id="A0A4D9D675"/>
<feature type="region of interest" description="Disordered" evidence="1">
    <location>
        <begin position="1"/>
        <end position="72"/>
    </location>
</feature>
<feature type="compositionally biased region" description="Pro residues" evidence="1">
    <location>
        <begin position="18"/>
        <end position="30"/>
    </location>
</feature>
<evidence type="ECO:0000256" key="1">
    <source>
        <dbReference type="SAM" id="MobiDB-lite"/>
    </source>
</evidence>
<reference evidence="2 3" key="1">
    <citation type="submission" date="2019-01" db="EMBL/GenBank/DDBJ databases">
        <title>Nuclear Genome Assembly of the Microalgal Biofuel strain Nannochloropsis salina CCMP1776.</title>
        <authorList>
            <person name="Hovde B."/>
        </authorList>
    </citation>
    <scope>NUCLEOTIDE SEQUENCE [LARGE SCALE GENOMIC DNA]</scope>
    <source>
        <strain evidence="2 3">CCMP1776</strain>
    </source>
</reference>
<feature type="compositionally biased region" description="Basic and acidic residues" evidence="1">
    <location>
        <begin position="162"/>
        <end position="188"/>
    </location>
</feature>
<name>A0A4D9D675_9STRA</name>
<keyword evidence="3" id="KW-1185">Reference proteome</keyword>
<dbReference type="PANTHER" id="PTHR13621:SF2">
    <property type="entry name" value="PROLINE-RICH PROTEIN PRCC"/>
    <property type="match status" value="1"/>
</dbReference>
<dbReference type="PANTHER" id="PTHR13621">
    <property type="entry name" value="PROLINE-RICH PROTEIN PRCC"/>
    <property type="match status" value="1"/>
</dbReference>
<dbReference type="EMBL" id="SDOX01000020">
    <property type="protein sequence ID" value="TFJ84079.1"/>
    <property type="molecule type" value="Genomic_DNA"/>
</dbReference>
<accession>A0A4D9D675</accession>
<feature type="region of interest" description="Disordered" evidence="1">
    <location>
        <begin position="487"/>
        <end position="507"/>
    </location>
</feature>
<feature type="compositionally biased region" description="Acidic residues" evidence="1">
    <location>
        <begin position="105"/>
        <end position="116"/>
    </location>
</feature>
<proteinExistence type="predicted"/>
<comment type="caution">
    <text evidence="2">The sequence shown here is derived from an EMBL/GenBank/DDBJ whole genome shotgun (WGS) entry which is preliminary data.</text>
</comment>
<evidence type="ECO:0000313" key="3">
    <source>
        <dbReference type="Proteomes" id="UP000355283"/>
    </source>
</evidence>
<feature type="compositionally biased region" description="Polar residues" evidence="1">
    <location>
        <begin position="494"/>
        <end position="507"/>
    </location>
</feature>
<gene>
    <name evidence="2" type="ORF">NSK_004552</name>
</gene>